<dbReference type="Proteomes" id="UP000216173">
    <property type="component" value="Unassembled WGS sequence"/>
</dbReference>
<dbReference type="RefSeq" id="WP_055044310.1">
    <property type="nucleotide sequence ID" value="NZ_LBGR01000011.1"/>
</dbReference>
<sequence>MNVFVYGYYGFGNVGDELLLRRVIEYFKVRTPDVNFVVRCHDESQAGFESDPVKFVNIDASLTQPNTPKVVGFIKYVSEAAKYMKQSQVFVFGGGTLFQSSGRIPYTLILMTVLCVLARFYKVPVYALGVGVGPLKDGFSQRLFKLILRLVSDFAVRDLTSMANAKAASDSDKLRLTSDLVFGAGIKEQGFKSVSISGAPHIAITIAASDSKLTEQNLKTLSEQLTRLVEELKEMKPESKITCLMFQDFETATGVRLSDKNMMKKLVSEEALSSVEFCQVPNTIEGALDLVSSFDVVLGMRFHGLVLAAMAQVPFIGVSRDHKVTDLCAKFGFPSWNITHQPETTLFELIECAGNTPVDTDMLETCRQQSDANFDEIGKYFQNREMK</sequence>
<protein>
    <recommendedName>
        <fullName evidence="1">Polysaccharide pyruvyl transferase domain-containing protein</fullName>
    </recommendedName>
</protein>
<feature type="domain" description="Polysaccharide pyruvyl transferase" evidence="1">
    <location>
        <begin position="13"/>
        <end position="322"/>
    </location>
</feature>
<dbReference type="PANTHER" id="PTHR36836">
    <property type="entry name" value="COLANIC ACID BIOSYNTHESIS PROTEIN WCAK"/>
    <property type="match status" value="1"/>
</dbReference>
<proteinExistence type="predicted"/>
<evidence type="ECO:0000259" key="1">
    <source>
        <dbReference type="Pfam" id="PF04230"/>
    </source>
</evidence>
<evidence type="ECO:0000313" key="2">
    <source>
        <dbReference type="EMBL" id="PAR19741.1"/>
    </source>
</evidence>
<dbReference type="EMBL" id="NMSH01000030">
    <property type="protein sequence ID" value="PAR19741.1"/>
    <property type="molecule type" value="Genomic_DNA"/>
</dbReference>
<dbReference type="AlphaFoldDB" id="A0A271VNX1"/>
<dbReference type="PANTHER" id="PTHR36836:SF1">
    <property type="entry name" value="COLANIC ACID BIOSYNTHESIS PROTEIN WCAK"/>
    <property type="match status" value="1"/>
</dbReference>
<organism evidence="2 3">
    <name type="scientific">Vibrio metoecus</name>
    <dbReference type="NCBI Taxonomy" id="1481663"/>
    <lineage>
        <taxon>Bacteria</taxon>
        <taxon>Pseudomonadati</taxon>
        <taxon>Pseudomonadota</taxon>
        <taxon>Gammaproteobacteria</taxon>
        <taxon>Vibrionales</taxon>
        <taxon>Vibrionaceae</taxon>
        <taxon>Vibrio</taxon>
    </lineage>
</organism>
<dbReference type="InterPro" id="IPR007345">
    <property type="entry name" value="Polysacch_pyruvyl_Trfase"/>
</dbReference>
<evidence type="ECO:0000313" key="3">
    <source>
        <dbReference type="Proteomes" id="UP000216173"/>
    </source>
</evidence>
<accession>A0A271VNX1</accession>
<reference evidence="3" key="1">
    <citation type="submission" date="2017-07" db="EMBL/GenBank/DDBJ databases">
        <authorList>
            <person name="Boucher Y."/>
            <person name="Orata F.D."/>
        </authorList>
    </citation>
    <scope>NUCLEOTIDE SEQUENCE [LARGE SCALE GENOMIC DNA]</scope>
    <source>
        <strain evidence="3">OYP9E10</strain>
    </source>
</reference>
<comment type="caution">
    <text evidence="2">The sequence shown here is derived from an EMBL/GenBank/DDBJ whole genome shotgun (WGS) entry which is preliminary data.</text>
</comment>
<gene>
    <name evidence="2" type="ORF">CGU03_15460</name>
</gene>
<dbReference type="Pfam" id="PF04230">
    <property type="entry name" value="PS_pyruv_trans"/>
    <property type="match status" value="1"/>
</dbReference>
<name>A0A271VNX1_VIBMT</name>